<dbReference type="Pfam" id="PF04945">
    <property type="entry name" value="YHS"/>
    <property type="match status" value="1"/>
</dbReference>
<gene>
    <name evidence="2" type="ORF">METZ01_LOCUS162027</name>
</gene>
<reference evidence="2" key="1">
    <citation type="submission" date="2018-05" db="EMBL/GenBank/DDBJ databases">
        <authorList>
            <person name="Lanie J.A."/>
            <person name="Ng W.-L."/>
            <person name="Kazmierczak K.M."/>
            <person name="Andrzejewski T.M."/>
            <person name="Davidsen T.M."/>
            <person name="Wayne K.J."/>
            <person name="Tettelin H."/>
            <person name="Glass J.I."/>
            <person name="Rusch D."/>
            <person name="Podicherti R."/>
            <person name="Tsui H.-C.T."/>
            <person name="Winkler M.E."/>
        </authorList>
    </citation>
    <scope>NUCLEOTIDE SEQUENCE</scope>
</reference>
<dbReference type="EMBL" id="UINC01028346">
    <property type="protein sequence ID" value="SVB09173.1"/>
    <property type="molecule type" value="Genomic_DNA"/>
</dbReference>
<evidence type="ECO:0000259" key="1">
    <source>
        <dbReference type="Pfam" id="PF04945"/>
    </source>
</evidence>
<sequence>MKIPLFRKNRIDWEKDPVCHMDVDMGNPSGGTWVYQETTYYFCGPGCNKAFQKEPQAYLSGDKKIEM</sequence>
<dbReference type="InterPro" id="IPR007029">
    <property type="entry name" value="YHS_dom"/>
</dbReference>
<proteinExistence type="predicted"/>
<dbReference type="GO" id="GO:0016491">
    <property type="term" value="F:oxidoreductase activity"/>
    <property type="evidence" value="ECO:0007669"/>
    <property type="project" value="InterPro"/>
</dbReference>
<dbReference type="Gene3D" id="1.10.620.20">
    <property type="entry name" value="Ribonucleotide Reductase, subunit A"/>
    <property type="match status" value="1"/>
</dbReference>
<feature type="domain" description="YHS" evidence="1">
    <location>
        <begin position="15"/>
        <end position="60"/>
    </location>
</feature>
<name>A0A382B7D5_9ZZZZ</name>
<evidence type="ECO:0000313" key="2">
    <source>
        <dbReference type="EMBL" id="SVB09173.1"/>
    </source>
</evidence>
<accession>A0A382B7D5</accession>
<protein>
    <recommendedName>
        <fullName evidence="1">YHS domain-containing protein</fullName>
    </recommendedName>
</protein>
<organism evidence="2">
    <name type="scientific">marine metagenome</name>
    <dbReference type="NCBI Taxonomy" id="408172"/>
    <lineage>
        <taxon>unclassified sequences</taxon>
        <taxon>metagenomes</taxon>
        <taxon>ecological metagenomes</taxon>
    </lineage>
</organism>
<dbReference type="AlphaFoldDB" id="A0A382B7D5"/>
<dbReference type="InterPro" id="IPR012348">
    <property type="entry name" value="RNR-like"/>
</dbReference>